<dbReference type="SUPFAM" id="SSF52540">
    <property type="entry name" value="P-loop containing nucleoside triphosphate hydrolases"/>
    <property type="match status" value="1"/>
</dbReference>
<dbReference type="KEGG" id="mei:Msip34_2897"/>
<protein>
    <submittedName>
        <fullName evidence="2">Cobyrinic acid ac-diamide synthase</fullName>
    </submittedName>
</protein>
<organism evidence="2 3">
    <name type="scientific">Methylovorus glucosotrophus (strain SIP3-4)</name>
    <dbReference type="NCBI Taxonomy" id="582744"/>
    <lineage>
        <taxon>Bacteria</taxon>
        <taxon>Pseudomonadati</taxon>
        <taxon>Pseudomonadota</taxon>
        <taxon>Betaproteobacteria</taxon>
        <taxon>Nitrosomonadales</taxon>
        <taxon>Methylophilaceae</taxon>
        <taxon>Methylovorus</taxon>
    </lineage>
</organism>
<evidence type="ECO:0000259" key="1">
    <source>
        <dbReference type="Pfam" id="PF13614"/>
    </source>
</evidence>
<dbReference type="InterPro" id="IPR027417">
    <property type="entry name" value="P-loop_NTPase"/>
</dbReference>
<dbReference type="RefSeq" id="WP_012777719.1">
    <property type="nucleotide sequence ID" value="NC_012970.1"/>
</dbReference>
<reference evidence="2 3" key="2">
    <citation type="journal article" date="2011" name="J. Bacteriol.">
        <title>Genomes of three methylotrophs from a single niche uncover genetic and metabolic divergence of Methylophilaceae.</title>
        <authorList>
            <person name="Lapidus A."/>
            <person name="Clum A."/>
            <person name="Labutti K."/>
            <person name="Kaluzhnaya M.G."/>
            <person name="Lim S."/>
            <person name="Beck D.A."/>
            <person name="Glavina Del Rio T."/>
            <person name="Nolan M."/>
            <person name="Mavromatis K."/>
            <person name="Huntemann M."/>
            <person name="Lucas S."/>
            <person name="Lidstrom M.E."/>
            <person name="Ivanova N."/>
            <person name="Chistoserdova L."/>
        </authorList>
    </citation>
    <scope>NUCLEOTIDE SEQUENCE [LARGE SCALE GENOMIC DNA]</scope>
    <source>
        <strain evidence="2 3">SIP3-4</strain>
        <plasmid evidence="2 3">pMsip01</plasmid>
    </source>
</reference>
<keyword evidence="3" id="KW-1185">Reference proteome</keyword>
<dbReference type="InterPro" id="IPR025669">
    <property type="entry name" value="AAA_dom"/>
</dbReference>
<evidence type="ECO:0000313" key="3">
    <source>
        <dbReference type="Proteomes" id="UP000002743"/>
    </source>
</evidence>
<geneLocation type="plasmid" evidence="2 3">
    <name>pMsip01</name>
</geneLocation>
<gene>
    <name evidence="2" type="ordered locus">Msip34_2897</name>
</gene>
<name>C6XER4_METGS</name>
<proteinExistence type="predicted"/>
<dbReference type="EMBL" id="CP001675">
    <property type="protein sequence ID" value="ACT52121.1"/>
    <property type="molecule type" value="Genomic_DNA"/>
</dbReference>
<accession>C6XER4</accession>
<dbReference type="PANTHER" id="PTHR13696:SF52">
    <property type="entry name" value="PARA FAMILY PROTEIN CT_582"/>
    <property type="match status" value="1"/>
</dbReference>
<dbReference type="Proteomes" id="UP000002743">
    <property type="component" value="Plasmid pMsip01"/>
</dbReference>
<dbReference type="Gene3D" id="3.40.50.300">
    <property type="entry name" value="P-loop containing nucleotide triphosphate hydrolases"/>
    <property type="match status" value="1"/>
</dbReference>
<dbReference type="AlphaFoldDB" id="C6XER4"/>
<sequence length="246" mass="27366">MAKVIAVSIQKGGDGKTTFACNLAMAAVKAGYRTALIDLDSQGNAGVTLSGNGGMHRIKEGGAQQIYEEDVPKFTETESGVFILHGHSWLEEIDYRENVDVETLALREKVRTLPFDYVIIDTPPSSGPRQMAALLWSDLVIVPVKAQKFSMIGLSKVLEQIKLAKRRNHGLAYRVVINQFVTSSSEQNQISEELREQLPGVVMKVFKSRVPVSDMLARGLPVWEYKKDKALAQEWYGFCTEVLHLI</sequence>
<feature type="domain" description="AAA" evidence="1">
    <location>
        <begin position="2"/>
        <end position="168"/>
    </location>
</feature>
<evidence type="ECO:0000313" key="2">
    <source>
        <dbReference type="EMBL" id="ACT52121.1"/>
    </source>
</evidence>
<dbReference type="HOGENOM" id="CLU_037612_1_4_4"/>
<dbReference type="PANTHER" id="PTHR13696">
    <property type="entry name" value="P-LOOP CONTAINING NUCLEOSIDE TRIPHOSPHATE HYDROLASE"/>
    <property type="match status" value="1"/>
</dbReference>
<reference evidence="3" key="1">
    <citation type="submission" date="2009-07" db="EMBL/GenBank/DDBJ databases">
        <title>Complete sequence of plasmid 1 of Methylovorus sp. SIP3-4.</title>
        <authorList>
            <consortium name="US DOE Joint Genome Institute"/>
            <person name="Lucas S."/>
            <person name="Copeland A."/>
            <person name="Lapidus A."/>
            <person name="Glavina del Rio T."/>
            <person name="Tice H."/>
            <person name="Bruce D."/>
            <person name="Goodwin L."/>
            <person name="Pitluck S."/>
            <person name="Clum A."/>
            <person name="Larimer F."/>
            <person name="Land M."/>
            <person name="Hauser L."/>
            <person name="Kyrpides N."/>
            <person name="Mikhailova N."/>
            <person name="Kayluzhnaya M."/>
            <person name="Chistoserdova L."/>
        </authorList>
    </citation>
    <scope>NUCLEOTIDE SEQUENCE [LARGE SCALE GENOMIC DNA]</scope>
    <source>
        <strain evidence="3">SIP3-4</strain>
        <plasmid evidence="3">pMsip01</plasmid>
    </source>
</reference>
<dbReference type="OrthoDB" id="9815116at2"/>
<dbReference type="Pfam" id="PF13614">
    <property type="entry name" value="AAA_31"/>
    <property type="match status" value="1"/>
</dbReference>
<dbReference type="CDD" id="cd02042">
    <property type="entry name" value="ParAB_family"/>
    <property type="match status" value="1"/>
</dbReference>
<keyword evidence="2" id="KW-0614">Plasmid</keyword>
<dbReference type="InterPro" id="IPR050678">
    <property type="entry name" value="DNA_Partitioning_ATPase"/>
</dbReference>
<dbReference type="PIRSF" id="PIRSF009320">
    <property type="entry name" value="Nuc_binding_HP_1000"/>
    <property type="match status" value="1"/>
</dbReference>